<reference evidence="2" key="2">
    <citation type="submission" date="2015-08" db="EMBL/GenBank/DDBJ databases">
        <authorList>
            <person name="Babu N.S."/>
            <person name="Beckwith C.J."/>
            <person name="Beseler K.G."/>
            <person name="Brison A."/>
            <person name="Carone J.V."/>
            <person name="Caskin T.P."/>
            <person name="Diamond M."/>
            <person name="Durham M.E."/>
            <person name="Foxe J.M."/>
            <person name="Go M."/>
            <person name="Henderson B.A."/>
            <person name="Jones I.B."/>
            <person name="McGettigan J.A."/>
            <person name="Micheletti S.J."/>
            <person name="Nasrallah M.E."/>
            <person name="Ortiz D."/>
            <person name="Piller C.R."/>
            <person name="Privatt S.R."/>
            <person name="Schneider S.L."/>
            <person name="Sharp S."/>
            <person name="Smith T.C."/>
            <person name="Stanton J.D."/>
            <person name="Ullery H.E."/>
            <person name="Wilson R.J."/>
            <person name="Serrano M.G."/>
            <person name="Buck G."/>
            <person name="Lee V."/>
            <person name="Wang Y."/>
            <person name="Carvalho R."/>
            <person name="Voegtly L."/>
            <person name="Shi R."/>
            <person name="Duckworth R."/>
            <person name="Johnson A."/>
            <person name="Loviza R."/>
            <person name="Walstead R."/>
            <person name="Shah Z."/>
            <person name="Kiflezghi M."/>
            <person name="Wade K."/>
            <person name="Ball S.L."/>
            <person name="Bradley K.W."/>
            <person name="Asai D.J."/>
            <person name="Bowman C.A."/>
            <person name="Russell D.A."/>
            <person name="Pope W.H."/>
            <person name="Jacobs-Sera D."/>
            <person name="Hendrix R.W."/>
            <person name="Hatfull G.F."/>
        </authorList>
    </citation>
    <scope>NUCLEOTIDE SEQUENCE</scope>
    <source>
        <strain evidence="2">NCIMB 9866</strain>
    </source>
</reference>
<feature type="compositionally biased region" description="Low complexity" evidence="1">
    <location>
        <begin position="213"/>
        <end position="224"/>
    </location>
</feature>
<feature type="region of interest" description="Disordered" evidence="1">
    <location>
        <begin position="153"/>
        <end position="199"/>
    </location>
</feature>
<dbReference type="EMBL" id="KT428599">
    <property type="protein sequence ID" value="ALP00391.1"/>
    <property type="molecule type" value="Genomic_DNA"/>
</dbReference>
<proteinExistence type="predicted"/>
<organism evidence="2">
    <name type="scientific">Pseudomonas putida</name>
    <name type="common">Arthrobacter siderocapsulatus</name>
    <dbReference type="NCBI Taxonomy" id="303"/>
    <lineage>
        <taxon>Bacteria</taxon>
        <taxon>Pseudomonadati</taxon>
        <taxon>Pseudomonadota</taxon>
        <taxon>Gammaproteobacteria</taxon>
        <taxon>Pseudomonadales</taxon>
        <taxon>Pseudomonadaceae</taxon>
        <taxon>Pseudomonas</taxon>
    </lineage>
</organism>
<reference evidence="2" key="1">
    <citation type="journal article" date="2015" name="Appl. Environ. Microbiol.">
        <title>HipH Catalyzes the Hydroxylation of 4-Hydroxyisophthalate to Protocatechuate in 2,4-Xylenol Catabolism by Pseudomonas putida NCIMB 9866.</title>
        <authorList>
            <person name="Chao H.J."/>
            <person name="Chen Y.F."/>
            <person name="Fang T."/>
            <person name="Xu Y."/>
            <person name="Huang W.E."/>
            <person name="Zhou N.Y."/>
        </authorList>
    </citation>
    <scope>NUCLEOTIDE SEQUENCE</scope>
    <source>
        <strain evidence="2">NCIMB 9866</strain>
    </source>
</reference>
<evidence type="ECO:0000313" key="2">
    <source>
        <dbReference type="EMBL" id="ALP00391.1"/>
    </source>
</evidence>
<feature type="compositionally biased region" description="Low complexity" evidence="1">
    <location>
        <begin position="184"/>
        <end position="199"/>
    </location>
</feature>
<sequence>MNEEDLAGRRRGHPHRARAWCVRAMGRHRSDQPCAEHPHCRTHAGADQQPDPPAPERGADADQPGPEPHRPELQCTGRVARRAVGHEPAHPAGPGAGFQRLADGGGLPPHLSRLVHGRDLGHADGARCAHALAQFPGSAAHRHPGAVAGGAELRRRRAHADRPGQSQPVGRGRVAGDAGDEPAARAAVAPSDAGPAAPDHAGPCGCAGAGAPGRCAGARARGAPSFPGRRHTVHARRRQLLRQLNATNPDPQPVRVGTCRLREEARAHRVRRIAGGQSTAVEGTARSLQGRPRQGRRCAVQRGGRGHAAAFSRAGPVTLRRRSGEAAGTAGRRVGASCQFGAQGLNERRWRH</sequence>
<evidence type="ECO:0000256" key="1">
    <source>
        <dbReference type="SAM" id="MobiDB-lite"/>
    </source>
</evidence>
<feature type="region of interest" description="Disordered" evidence="1">
    <location>
        <begin position="27"/>
        <end position="73"/>
    </location>
</feature>
<feature type="region of interest" description="Disordered" evidence="1">
    <location>
        <begin position="213"/>
        <end position="233"/>
    </location>
</feature>
<feature type="compositionally biased region" description="Basic and acidic residues" evidence="1">
    <location>
        <begin position="28"/>
        <end position="39"/>
    </location>
</feature>
<dbReference type="AlphaFoldDB" id="A0A0S2PI94"/>
<gene>
    <name evidence="2" type="primary">trbJ</name>
</gene>
<accession>A0A0S2PI94</accession>
<name>A0A0S2PI94_PSEPU</name>
<protein>
    <submittedName>
        <fullName evidence="2">TrbJ</fullName>
    </submittedName>
</protein>